<sequence>MYPTTGAVAVVAEGYSVHTNLLARDYGRVRGNRHQAPSGDETSLAVDLLVLLTTGGLMDTVRVGERGFDAIPG</sequence>
<organism evidence="1 2">
    <name type="scientific">Rhodococcus rhodochrous KG-21</name>
    <dbReference type="NCBI Taxonomy" id="1441923"/>
    <lineage>
        <taxon>Bacteria</taxon>
        <taxon>Bacillati</taxon>
        <taxon>Actinomycetota</taxon>
        <taxon>Actinomycetes</taxon>
        <taxon>Mycobacteriales</taxon>
        <taxon>Nocardiaceae</taxon>
        <taxon>Rhodococcus</taxon>
    </lineage>
</organism>
<name>A0A0N0S0U8_RHORH</name>
<accession>A0A0N0S0U8</accession>
<dbReference type="RefSeq" id="WP_054373380.1">
    <property type="nucleotide sequence ID" value="NZ_AZYO01000038.1"/>
</dbReference>
<comment type="caution">
    <text evidence="1">The sequence shown here is derived from an EMBL/GenBank/DDBJ whole genome shotgun (WGS) entry which is preliminary data.</text>
</comment>
<dbReference type="AlphaFoldDB" id="A0A0N0S0U8"/>
<protein>
    <submittedName>
        <fullName evidence="1">Uncharacterized protein</fullName>
    </submittedName>
</protein>
<gene>
    <name evidence="1" type="ORF">Z051_15080</name>
</gene>
<evidence type="ECO:0000313" key="1">
    <source>
        <dbReference type="EMBL" id="KOS55420.1"/>
    </source>
</evidence>
<proteinExistence type="predicted"/>
<dbReference type="Proteomes" id="UP000037712">
    <property type="component" value="Unassembled WGS sequence"/>
</dbReference>
<dbReference type="PATRIC" id="fig|1441923.3.peg.3306"/>
<reference evidence="1 2" key="1">
    <citation type="journal article" date="2015" name="Genome Announc.">
        <title>Draft Genome Sequence of Rhodococcus rhodochrous Strain KG-21, a Soil Isolate from Oil Fields of Krishna-Godavari Basin, India.</title>
        <authorList>
            <person name="Dawar C."/>
            <person name="Aggarwal R.K."/>
        </authorList>
    </citation>
    <scope>NUCLEOTIDE SEQUENCE [LARGE SCALE GENOMIC DNA]</scope>
    <source>
        <strain evidence="1 2">KG-21</strain>
    </source>
</reference>
<reference evidence="2" key="2">
    <citation type="submission" date="2015-01" db="EMBL/GenBank/DDBJ databases">
        <title>Draft genome sequence of potential hydrocarbon metabolising strain of Rhodococcus rhodochrous.</title>
        <authorList>
            <person name="Aggarwal R.K."/>
            <person name="Dawar C."/>
        </authorList>
    </citation>
    <scope>NUCLEOTIDE SEQUENCE [LARGE SCALE GENOMIC DNA]</scope>
    <source>
        <strain evidence="2">KG-21</strain>
    </source>
</reference>
<dbReference type="EMBL" id="AZYO01000038">
    <property type="protein sequence ID" value="KOS55420.1"/>
    <property type="molecule type" value="Genomic_DNA"/>
</dbReference>
<evidence type="ECO:0000313" key="2">
    <source>
        <dbReference type="Proteomes" id="UP000037712"/>
    </source>
</evidence>